<evidence type="ECO:0000256" key="1">
    <source>
        <dbReference type="SAM" id="MobiDB-lite"/>
    </source>
</evidence>
<protein>
    <submittedName>
        <fullName evidence="2">Uncharacterized protein</fullName>
    </submittedName>
</protein>
<dbReference type="EMBL" id="BSYO01000007">
    <property type="protein sequence ID" value="GMH07814.1"/>
    <property type="molecule type" value="Genomic_DNA"/>
</dbReference>
<evidence type="ECO:0000313" key="2">
    <source>
        <dbReference type="EMBL" id="GMH07814.1"/>
    </source>
</evidence>
<accession>A0AAD3XKJ6</accession>
<feature type="region of interest" description="Disordered" evidence="1">
    <location>
        <begin position="1"/>
        <end position="28"/>
    </location>
</feature>
<dbReference type="Proteomes" id="UP001279734">
    <property type="component" value="Unassembled WGS sequence"/>
</dbReference>
<keyword evidence="3" id="KW-1185">Reference proteome</keyword>
<evidence type="ECO:0000313" key="3">
    <source>
        <dbReference type="Proteomes" id="UP001279734"/>
    </source>
</evidence>
<organism evidence="2 3">
    <name type="scientific">Nepenthes gracilis</name>
    <name type="common">Slender pitcher plant</name>
    <dbReference type="NCBI Taxonomy" id="150966"/>
    <lineage>
        <taxon>Eukaryota</taxon>
        <taxon>Viridiplantae</taxon>
        <taxon>Streptophyta</taxon>
        <taxon>Embryophyta</taxon>
        <taxon>Tracheophyta</taxon>
        <taxon>Spermatophyta</taxon>
        <taxon>Magnoliopsida</taxon>
        <taxon>eudicotyledons</taxon>
        <taxon>Gunneridae</taxon>
        <taxon>Pentapetalae</taxon>
        <taxon>Caryophyllales</taxon>
        <taxon>Nepenthaceae</taxon>
        <taxon>Nepenthes</taxon>
    </lineage>
</organism>
<dbReference type="AlphaFoldDB" id="A0AAD3XKJ6"/>
<gene>
    <name evidence="2" type="ORF">Nepgr_009654</name>
</gene>
<name>A0AAD3XKJ6_NEPGR</name>
<reference evidence="2" key="1">
    <citation type="submission" date="2023-05" db="EMBL/GenBank/DDBJ databases">
        <title>Nepenthes gracilis genome sequencing.</title>
        <authorList>
            <person name="Fukushima K."/>
        </authorList>
    </citation>
    <scope>NUCLEOTIDE SEQUENCE</scope>
    <source>
        <strain evidence="2">SING2019-196</strain>
    </source>
</reference>
<comment type="caution">
    <text evidence="2">The sequence shown here is derived from an EMBL/GenBank/DDBJ whole genome shotgun (WGS) entry which is preliminary data.</text>
</comment>
<proteinExistence type="predicted"/>
<sequence length="115" mass="12429">MLIGRVNAAGRGATSGRGVGSGRSPSTAEVLLQTGVDQARGASESGWNARALQSPRSCYRLEVFRRLDKAQGPLLDKAQSPSIARVFVTSRQSERWRANADLNCLKRSQASDREV</sequence>